<gene>
    <name evidence="1" type="ORF">SAMN05444377_11825</name>
</gene>
<sequence>MPSKIYNHSQAAQKVPCIDRHYRGLNTRDIPVFESAFSEFVRGYDEEGHLLFENRTALVAALAHRFAQTDFSCELINRIFHRKGVIDKERLFLSGKPFKEIWIYMEVTDDHITMFRYLHQQPLSD</sequence>
<organism evidence="1 2">
    <name type="scientific">Flavobacterium fontis</name>
    <dbReference type="NCBI Taxonomy" id="1124188"/>
    <lineage>
        <taxon>Bacteria</taxon>
        <taxon>Pseudomonadati</taxon>
        <taxon>Bacteroidota</taxon>
        <taxon>Flavobacteriia</taxon>
        <taxon>Flavobacteriales</taxon>
        <taxon>Flavobacteriaceae</taxon>
        <taxon>Flavobacterium</taxon>
    </lineage>
</organism>
<evidence type="ECO:0008006" key="3">
    <source>
        <dbReference type="Google" id="ProtNLM"/>
    </source>
</evidence>
<dbReference type="STRING" id="1124188.SAMN05444377_11825"/>
<dbReference type="InterPro" id="IPR032710">
    <property type="entry name" value="NTF2-like_dom_sf"/>
</dbReference>
<dbReference type="SUPFAM" id="SSF54427">
    <property type="entry name" value="NTF2-like"/>
    <property type="match status" value="1"/>
</dbReference>
<protein>
    <recommendedName>
        <fullName evidence="3">SnoaL-like domain-containing protein</fullName>
    </recommendedName>
</protein>
<keyword evidence="2" id="KW-1185">Reference proteome</keyword>
<dbReference type="Gene3D" id="3.10.450.50">
    <property type="match status" value="1"/>
</dbReference>
<dbReference type="Proteomes" id="UP000184147">
    <property type="component" value="Unassembled WGS sequence"/>
</dbReference>
<dbReference type="AlphaFoldDB" id="A0A1M5E9M5"/>
<dbReference type="EMBL" id="FQVQ01000018">
    <property type="protein sequence ID" value="SHF75948.1"/>
    <property type="molecule type" value="Genomic_DNA"/>
</dbReference>
<evidence type="ECO:0000313" key="1">
    <source>
        <dbReference type="EMBL" id="SHF75948.1"/>
    </source>
</evidence>
<name>A0A1M5E9M5_9FLAO</name>
<accession>A0A1M5E9M5</accession>
<dbReference type="RefSeq" id="WP_073365098.1">
    <property type="nucleotide sequence ID" value="NZ_FQVQ01000018.1"/>
</dbReference>
<dbReference type="OrthoDB" id="9797498at2"/>
<proteinExistence type="predicted"/>
<evidence type="ECO:0000313" key="2">
    <source>
        <dbReference type="Proteomes" id="UP000184147"/>
    </source>
</evidence>
<reference evidence="1 2" key="1">
    <citation type="submission" date="2016-11" db="EMBL/GenBank/DDBJ databases">
        <authorList>
            <person name="Jaros S."/>
            <person name="Januszkiewicz K."/>
            <person name="Wedrychowicz H."/>
        </authorList>
    </citation>
    <scope>NUCLEOTIDE SEQUENCE [LARGE SCALE GENOMIC DNA]</scope>
    <source>
        <strain evidence="1 2">DSM 25660</strain>
    </source>
</reference>